<sequence>MSKHTADLKWVFPVLLSTSIAVFIIFIPPENQIVITLLILLVSLLCYFLLNYFLQKKITLIFSIFVFLALLLLSLKLLDLINSILLLSLFVGIVTLLK</sequence>
<feature type="transmembrane region" description="Helical" evidence="1">
    <location>
        <begin position="33"/>
        <end position="50"/>
    </location>
</feature>
<dbReference type="EMBL" id="MGAG01000009">
    <property type="protein sequence ID" value="OGK41795.1"/>
    <property type="molecule type" value="Genomic_DNA"/>
</dbReference>
<evidence type="ECO:0000256" key="1">
    <source>
        <dbReference type="SAM" id="Phobius"/>
    </source>
</evidence>
<organism evidence="2 3">
    <name type="scientific">Candidatus Roizmanbacteria bacterium RIFCSPLOWO2_01_FULL_37_12</name>
    <dbReference type="NCBI Taxonomy" id="1802056"/>
    <lineage>
        <taxon>Bacteria</taxon>
        <taxon>Candidatus Roizmaniibacteriota</taxon>
    </lineage>
</organism>
<comment type="caution">
    <text evidence="2">The sequence shown here is derived from an EMBL/GenBank/DDBJ whole genome shotgun (WGS) entry which is preliminary data.</text>
</comment>
<evidence type="ECO:0000313" key="3">
    <source>
        <dbReference type="Proteomes" id="UP000177698"/>
    </source>
</evidence>
<feature type="transmembrane region" description="Helical" evidence="1">
    <location>
        <begin position="57"/>
        <end position="74"/>
    </location>
</feature>
<dbReference type="AlphaFoldDB" id="A0A1F7IEM3"/>
<keyword evidence="1" id="KW-1133">Transmembrane helix</keyword>
<feature type="transmembrane region" description="Helical" evidence="1">
    <location>
        <begin position="7"/>
        <end position="27"/>
    </location>
</feature>
<keyword evidence="1" id="KW-0472">Membrane</keyword>
<reference evidence="2 3" key="1">
    <citation type="journal article" date="2016" name="Nat. Commun.">
        <title>Thousands of microbial genomes shed light on interconnected biogeochemical processes in an aquifer system.</title>
        <authorList>
            <person name="Anantharaman K."/>
            <person name="Brown C.T."/>
            <person name="Hug L.A."/>
            <person name="Sharon I."/>
            <person name="Castelle C.J."/>
            <person name="Probst A.J."/>
            <person name="Thomas B.C."/>
            <person name="Singh A."/>
            <person name="Wilkins M.J."/>
            <person name="Karaoz U."/>
            <person name="Brodie E.L."/>
            <person name="Williams K.H."/>
            <person name="Hubbard S.S."/>
            <person name="Banfield J.F."/>
        </authorList>
    </citation>
    <scope>NUCLEOTIDE SEQUENCE [LARGE SCALE GENOMIC DNA]</scope>
</reference>
<evidence type="ECO:0000313" key="2">
    <source>
        <dbReference type="EMBL" id="OGK41795.1"/>
    </source>
</evidence>
<gene>
    <name evidence="2" type="ORF">A2954_03710</name>
</gene>
<protein>
    <submittedName>
        <fullName evidence="2">Uncharacterized protein</fullName>
    </submittedName>
</protein>
<accession>A0A1F7IEM3</accession>
<proteinExistence type="predicted"/>
<dbReference type="Proteomes" id="UP000177698">
    <property type="component" value="Unassembled WGS sequence"/>
</dbReference>
<feature type="transmembrane region" description="Helical" evidence="1">
    <location>
        <begin position="80"/>
        <end position="97"/>
    </location>
</feature>
<keyword evidence="1" id="KW-0812">Transmembrane</keyword>
<name>A0A1F7IEM3_9BACT</name>